<dbReference type="PROSITE" id="PS50262">
    <property type="entry name" value="G_PROTEIN_RECEP_F1_2"/>
    <property type="match status" value="1"/>
</dbReference>
<dbReference type="CDD" id="cd14978">
    <property type="entry name" value="7tmA_FMRFamide_R-like"/>
    <property type="match status" value="1"/>
</dbReference>
<evidence type="ECO:0000256" key="4">
    <source>
        <dbReference type="ARBA" id="ARBA00023136"/>
    </source>
</evidence>
<dbReference type="AlphaFoldDB" id="A0AAD9IT92"/>
<evidence type="ECO:0000313" key="7">
    <source>
        <dbReference type="EMBL" id="KAK2140181.1"/>
    </source>
</evidence>
<dbReference type="GO" id="GO:0004930">
    <property type="term" value="F:G protein-coupled receptor activity"/>
    <property type="evidence" value="ECO:0007669"/>
    <property type="project" value="InterPro"/>
</dbReference>
<feature type="transmembrane region" description="Helical" evidence="5">
    <location>
        <begin position="243"/>
        <end position="266"/>
    </location>
</feature>
<reference evidence="7" key="1">
    <citation type="journal article" date="2023" name="Mol. Biol. Evol.">
        <title>Third-Generation Sequencing Reveals the Adaptive Role of the Epigenome in Three Deep-Sea Polychaetes.</title>
        <authorList>
            <person name="Perez M."/>
            <person name="Aroh O."/>
            <person name="Sun Y."/>
            <person name="Lan Y."/>
            <person name="Juniper S.K."/>
            <person name="Young C.R."/>
            <person name="Angers B."/>
            <person name="Qian P.Y."/>
        </authorList>
    </citation>
    <scope>NUCLEOTIDE SEQUENCE</scope>
    <source>
        <strain evidence="7">P08H-3</strain>
    </source>
</reference>
<dbReference type="PANTHER" id="PTHR46641">
    <property type="entry name" value="FMRFAMIDE RECEPTOR-RELATED"/>
    <property type="match status" value="1"/>
</dbReference>
<dbReference type="SUPFAM" id="SSF81321">
    <property type="entry name" value="Family A G protein-coupled receptor-like"/>
    <property type="match status" value="1"/>
</dbReference>
<proteinExistence type="predicted"/>
<organism evidence="7 8">
    <name type="scientific">Paralvinella palmiformis</name>
    <dbReference type="NCBI Taxonomy" id="53620"/>
    <lineage>
        <taxon>Eukaryota</taxon>
        <taxon>Metazoa</taxon>
        <taxon>Spiralia</taxon>
        <taxon>Lophotrochozoa</taxon>
        <taxon>Annelida</taxon>
        <taxon>Polychaeta</taxon>
        <taxon>Sedentaria</taxon>
        <taxon>Canalipalpata</taxon>
        <taxon>Terebellida</taxon>
        <taxon>Terebelliformia</taxon>
        <taxon>Alvinellidae</taxon>
        <taxon>Paralvinella</taxon>
    </lineage>
</organism>
<name>A0AAD9IT92_9ANNE</name>
<feature type="transmembrane region" description="Helical" evidence="5">
    <location>
        <begin position="149"/>
        <end position="170"/>
    </location>
</feature>
<sequence length="394" mass="45225">MERRKSYGQDFYYGQATVSLHFGALHRKRYKQLTALGLNVKINISEMENVTSVSVESSGGRTCLIYGLITEGVITWLLMVVGTIGNCLTCVVVWKERNTSSMSILMINLAVVDTLVLWVWVNQVAVPALCAVTGRCRHYELTKPFLLAYLWPVGSTVHMMATWSIVSITFTRFVSVCWSARATHLNSRRNVMIRLCSMHVFCLIFNVPRFFERYVFTDGNGRPRVARSTVASTLLFNYGYQVFLYYLVIYIIPLTLVIYFTVRLYSSLRQWNKKREDMTAKARDNHDLTFSLVIVVVVFVICQLANPIRRLLVAIYPKTENVCGSIYFYYKSWVSILVNFNSASNFFIFCLCGVGFRRRLVQMCFRRGSVEPSHFMSNATTSRGNMESTTKNKE</sequence>
<dbReference type="PANTHER" id="PTHR46641:SF2">
    <property type="entry name" value="FMRFAMIDE RECEPTOR"/>
    <property type="match status" value="1"/>
</dbReference>
<dbReference type="GO" id="GO:0016020">
    <property type="term" value="C:membrane"/>
    <property type="evidence" value="ECO:0007669"/>
    <property type="project" value="UniProtKB-SubCell"/>
</dbReference>
<keyword evidence="3 5" id="KW-1133">Transmembrane helix</keyword>
<accession>A0AAD9IT92</accession>
<feature type="transmembrane region" description="Helical" evidence="5">
    <location>
        <begin position="191"/>
        <end position="211"/>
    </location>
</feature>
<dbReference type="Pfam" id="PF00001">
    <property type="entry name" value="7tm_1"/>
    <property type="match status" value="1"/>
</dbReference>
<feature type="transmembrane region" description="Helical" evidence="5">
    <location>
        <begin position="74"/>
        <end position="94"/>
    </location>
</feature>
<feature type="transmembrane region" description="Helical" evidence="5">
    <location>
        <begin position="287"/>
        <end position="308"/>
    </location>
</feature>
<dbReference type="Proteomes" id="UP001208570">
    <property type="component" value="Unassembled WGS sequence"/>
</dbReference>
<comment type="caution">
    <text evidence="7">The sequence shown here is derived from an EMBL/GenBank/DDBJ whole genome shotgun (WGS) entry which is preliminary data.</text>
</comment>
<evidence type="ECO:0000313" key="8">
    <source>
        <dbReference type="Proteomes" id="UP001208570"/>
    </source>
</evidence>
<evidence type="ECO:0000256" key="2">
    <source>
        <dbReference type="ARBA" id="ARBA00022692"/>
    </source>
</evidence>
<feature type="transmembrane region" description="Helical" evidence="5">
    <location>
        <begin position="101"/>
        <end position="121"/>
    </location>
</feature>
<keyword evidence="4 5" id="KW-0472">Membrane</keyword>
<dbReference type="EMBL" id="JAODUP010001450">
    <property type="protein sequence ID" value="KAK2140181.1"/>
    <property type="molecule type" value="Genomic_DNA"/>
</dbReference>
<evidence type="ECO:0000256" key="5">
    <source>
        <dbReference type="SAM" id="Phobius"/>
    </source>
</evidence>
<dbReference type="InterPro" id="IPR000276">
    <property type="entry name" value="GPCR_Rhodpsn"/>
</dbReference>
<feature type="domain" description="G-protein coupled receptors family 1 profile" evidence="6">
    <location>
        <begin position="85"/>
        <end position="349"/>
    </location>
</feature>
<feature type="transmembrane region" description="Helical" evidence="5">
    <location>
        <begin position="328"/>
        <end position="356"/>
    </location>
</feature>
<keyword evidence="8" id="KW-1185">Reference proteome</keyword>
<dbReference type="InterPro" id="IPR017452">
    <property type="entry name" value="GPCR_Rhodpsn_7TM"/>
</dbReference>
<dbReference type="Gene3D" id="1.20.1070.10">
    <property type="entry name" value="Rhodopsin 7-helix transmembrane proteins"/>
    <property type="match status" value="1"/>
</dbReference>
<dbReference type="PRINTS" id="PR00237">
    <property type="entry name" value="GPCRRHODOPSN"/>
</dbReference>
<dbReference type="InterPro" id="IPR052954">
    <property type="entry name" value="GPCR-Ligand_Int"/>
</dbReference>
<gene>
    <name evidence="7" type="ORF">LSH36_1450g00002</name>
</gene>
<protein>
    <recommendedName>
        <fullName evidence="6">G-protein coupled receptors family 1 profile domain-containing protein</fullName>
    </recommendedName>
</protein>
<keyword evidence="2 5" id="KW-0812">Transmembrane</keyword>
<evidence type="ECO:0000256" key="3">
    <source>
        <dbReference type="ARBA" id="ARBA00022989"/>
    </source>
</evidence>
<evidence type="ECO:0000259" key="6">
    <source>
        <dbReference type="PROSITE" id="PS50262"/>
    </source>
</evidence>
<comment type="subcellular location">
    <subcellularLocation>
        <location evidence="1">Membrane</location>
    </subcellularLocation>
</comment>
<evidence type="ECO:0000256" key="1">
    <source>
        <dbReference type="ARBA" id="ARBA00004370"/>
    </source>
</evidence>